<evidence type="ECO:0000256" key="1">
    <source>
        <dbReference type="ARBA" id="ARBA00008853"/>
    </source>
</evidence>
<protein>
    <submittedName>
        <fullName evidence="3">Gluconolactonase</fullName>
    </submittedName>
</protein>
<evidence type="ECO:0000313" key="3">
    <source>
        <dbReference type="EMBL" id="GHA45258.1"/>
    </source>
</evidence>
<dbReference type="Gene3D" id="2.120.10.30">
    <property type="entry name" value="TolB, C-terminal domain"/>
    <property type="match status" value="1"/>
</dbReference>
<evidence type="ECO:0000259" key="2">
    <source>
        <dbReference type="Pfam" id="PF08450"/>
    </source>
</evidence>
<evidence type="ECO:0000313" key="4">
    <source>
        <dbReference type="Proteomes" id="UP000634455"/>
    </source>
</evidence>
<comment type="caution">
    <text evidence="3">The sequence shown here is derived from an EMBL/GenBank/DDBJ whole genome shotgun (WGS) entry which is preliminary data.</text>
</comment>
<dbReference type="InterPro" id="IPR013658">
    <property type="entry name" value="SGL"/>
</dbReference>
<dbReference type="EMBL" id="BMZF01000001">
    <property type="protein sequence ID" value="GHA45258.1"/>
    <property type="molecule type" value="Genomic_DNA"/>
</dbReference>
<dbReference type="RefSeq" id="WP_189639228.1">
    <property type="nucleotide sequence ID" value="NZ_BMZF01000001.1"/>
</dbReference>
<gene>
    <name evidence="3" type="ORF">GCM10008927_07770</name>
</gene>
<dbReference type="InterPro" id="IPR005511">
    <property type="entry name" value="SMP-30"/>
</dbReference>
<feature type="domain" description="SMP-30/Gluconolactonase/LRE-like region" evidence="2">
    <location>
        <begin position="10"/>
        <end position="245"/>
    </location>
</feature>
<organism evidence="3 4">
    <name type="scientific">Paramylibacter ulvae</name>
    <dbReference type="NCBI Taxonomy" id="1651968"/>
    <lineage>
        <taxon>Bacteria</taxon>
        <taxon>Pseudomonadati</taxon>
        <taxon>Pseudomonadota</taxon>
        <taxon>Alphaproteobacteria</taxon>
        <taxon>Rhodobacterales</taxon>
        <taxon>Paracoccaceae</taxon>
        <taxon>Paramylibacter</taxon>
    </lineage>
</organism>
<accession>A0ABQ3CVU5</accession>
<dbReference type="Pfam" id="PF08450">
    <property type="entry name" value="SGL"/>
    <property type="match status" value="1"/>
</dbReference>
<dbReference type="InterPro" id="IPR011042">
    <property type="entry name" value="6-blade_b-propeller_TolB-like"/>
</dbReference>
<sequence length="280" mass="31460">MIHDDRVCKLGEGPLWHPTRKQFFWFDINRKCLLTTGSEWKFDFHVSAASWIDHDHLLIAGQYALLKFNIETGEHHELIALEAGDKTTRSNDGRADPWGGFWIGTMGRNAEPEMGAIYRYYRGELRKLYAPITISNAICFSPDKRHAYFTDTPTQKIMRQNLDESDGWPVGDPAVWLDLTQKDWRPDGAVVDLAGNVWIAIWGGFGVVCFSPDGEFICHVKFDAEQTTCPAFGGAELRDLYCTSAAQGLSADALAANPNSGKTFVRHDVAQGQREHQVIL</sequence>
<dbReference type="SUPFAM" id="SSF63829">
    <property type="entry name" value="Calcium-dependent phosphotriesterase"/>
    <property type="match status" value="1"/>
</dbReference>
<dbReference type="Proteomes" id="UP000634455">
    <property type="component" value="Unassembled WGS sequence"/>
</dbReference>
<comment type="similarity">
    <text evidence="1">Belongs to the SMP-30/CGR1 family.</text>
</comment>
<dbReference type="PRINTS" id="PR01790">
    <property type="entry name" value="SMP30FAMILY"/>
</dbReference>
<name>A0ABQ3CVU5_9RHOB</name>
<dbReference type="PANTHER" id="PTHR10907:SF47">
    <property type="entry name" value="REGUCALCIN"/>
    <property type="match status" value="1"/>
</dbReference>
<proteinExistence type="inferred from homology"/>
<keyword evidence="4" id="KW-1185">Reference proteome</keyword>
<reference evidence="4" key="1">
    <citation type="journal article" date="2019" name="Int. J. Syst. Evol. Microbiol.">
        <title>The Global Catalogue of Microorganisms (GCM) 10K type strain sequencing project: providing services to taxonomists for standard genome sequencing and annotation.</title>
        <authorList>
            <consortium name="The Broad Institute Genomics Platform"/>
            <consortium name="The Broad Institute Genome Sequencing Center for Infectious Disease"/>
            <person name="Wu L."/>
            <person name="Ma J."/>
        </authorList>
    </citation>
    <scope>NUCLEOTIDE SEQUENCE [LARGE SCALE GENOMIC DNA]</scope>
    <source>
        <strain evidence="4">KCTC 32465</strain>
    </source>
</reference>
<dbReference type="PANTHER" id="PTHR10907">
    <property type="entry name" value="REGUCALCIN"/>
    <property type="match status" value="1"/>
</dbReference>